<name>M6ZKX2_LEPIR</name>
<dbReference type="BioCyc" id="LINT1193029:G11R4-3632-MONOMER"/>
<dbReference type="Proteomes" id="UP000012117">
    <property type="component" value="Unassembled WGS sequence"/>
</dbReference>
<accession>M6ZKX2</accession>
<organism evidence="1 2">
    <name type="scientific">Leptospira interrogans serovar Pyrogenes str. 200701872</name>
    <dbReference type="NCBI Taxonomy" id="1193029"/>
    <lineage>
        <taxon>Bacteria</taxon>
        <taxon>Pseudomonadati</taxon>
        <taxon>Spirochaetota</taxon>
        <taxon>Spirochaetia</taxon>
        <taxon>Leptospirales</taxon>
        <taxon>Leptospiraceae</taxon>
        <taxon>Leptospira</taxon>
    </lineage>
</organism>
<reference evidence="1 2" key="1">
    <citation type="submission" date="2013-01" db="EMBL/GenBank/DDBJ databases">
        <authorList>
            <person name="Harkins D.M."/>
            <person name="Durkin A.S."/>
            <person name="Brinkac L.M."/>
            <person name="Haft D.H."/>
            <person name="Selengut J.D."/>
            <person name="Sanka R."/>
            <person name="DePew J."/>
            <person name="Purushe J."/>
            <person name="Picardeau M."/>
            <person name="Werts C."/>
            <person name="Goarant C."/>
            <person name="Vinetz J.M."/>
            <person name="Sutton G.G."/>
            <person name="Nierman W.C."/>
            <person name="Fouts D.E."/>
        </authorList>
    </citation>
    <scope>NUCLEOTIDE SEQUENCE [LARGE SCALE GENOMIC DNA]</scope>
    <source>
        <strain evidence="1 2">200701872</strain>
    </source>
</reference>
<gene>
    <name evidence="1" type="ORF">LEP1GSC124_1611</name>
</gene>
<protein>
    <submittedName>
        <fullName evidence="1">Uncharacterized protein</fullName>
    </submittedName>
</protein>
<evidence type="ECO:0000313" key="1">
    <source>
        <dbReference type="EMBL" id="EMP06756.1"/>
    </source>
</evidence>
<evidence type="ECO:0000313" key="2">
    <source>
        <dbReference type="Proteomes" id="UP000012117"/>
    </source>
</evidence>
<sequence length="40" mass="4371">MSSSISAQRGSFLSSGIFNLEKKFRMDVKDEGSSDLLSKS</sequence>
<dbReference type="AlphaFoldDB" id="M6ZKX2"/>
<comment type="caution">
    <text evidence="1">The sequence shown here is derived from an EMBL/GenBank/DDBJ whole genome shotgun (WGS) entry which is preliminary data.</text>
</comment>
<dbReference type="EMBL" id="AKWN02000307">
    <property type="protein sequence ID" value="EMP06756.1"/>
    <property type="molecule type" value="Genomic_DNA"/>
</dbReference>
<proteinExistence type="predicted"/>